<evidence type="ECO:0000256" key="17">
    <source>
        <dbReference type="ARBA" id="ARBA00035760"/>
    </source>
</evidence>
<evidence type="ECO:0000256" key="7">
    <source>
        <dbReference type="ARBA" id="ARBA00012076"/>
    </source>
</evidence>
<comment type="pathway">
    <text evidence="3">Lipid metabolism; fatty acid beta-oxidation.</text>
</comment>
<comment type="catalytic activity">
    <reaction evidence="25">
        <text>(2S,3S)-3-hydroxy-2-methylbutanoyl-CoA = (2E)-2-methylbut-2-enoyl-CoA + H2O</text>
        <dbReference type="Rhea" id="RHEA:31119"/>
        <dbReference type="ChEBI" id="CHEBI:15377"/>
        <dbReference type="ChEBI" id="CHEBI:57312"/>
        <dbReference type="ChEBI" id="CHEBI:57337"/>
    </reaction>
    <physiologicalReaction direction="right-to-left" evidence="25">
        <dbReference type="Rhea" id="RHEA:31121"/>
    </physiologicalReaction>
</comment>
<dbReference type="PANTHER" id="PTHR23309">
    <property type="entry name" value="3-HYDROXYACYL-COA DEHYROGENASE"/>
    <property type="match status" value="1"/>
</dbReference>
<evidence type="ECO:0000256" key="27">
    <source>
        <dbReference type="ARBA" id="ARBA00036656"/>
    </source>
</evidence>
<keyword evidence="13" id="KW-0576">Peroxisome</keyword>
<feature type="domain" description="3-hydroxyacyl-CoA dehydrogenase C-terminal" evidence="37">
    <location>
        <begin position="475"/>
        <end position="579"/>
    </location>
</feature>
<keyword evidence="10" id="KW-0560">Oxidoreductase</keyword>
<evidence type="ECO:0000256" key="23">
    <source>
        <dbReference type="ARBA" id="ARBA00036353"/>
    </source>
</evidence>
<dbReference type="InterPro" id="IPR006176">
    <property type="entry name" value="3-OHacyl-CoA_DH_NAD-bd"/>
</dbReference>
<evidence type="ECO:0000256" key="10">
    <source>
        <dbReference type="ARBA" id="ARBA00023002"/>
    </source>
</evidence>
<keyword evidence="12" id="KW-0443">Lipid metabolism</keyword>
<comment type="catalytic activity">
    <reaction evidence="23">
        <text>(3E)-hexenoyl-CoA = (2E)-hexenoyl-CoA</text>
        <dbReference type="Rhea" id="RHEA:45736"/>
        <dbReference type="ChEBI" id="CHEBI:62077"/>
        <dbReference type="ChEBI" id="CHEBI:84790"/>
    </reaction>
    <physiologicalReaction direction="left-to-right" evidence="23">
        <dbReference type="Rhea" id="RHEA:45737"/>
    </physiologicalReaction>
</comment>
<evidence type="ECO:0000256" key="25">
    <source>
        <dbReference type="ARBA" id="ARBA00036472"/>
    </source>
</evidence>
<dbReference type="InterPro" id="IPR018376">
    <property type="entry name" value="Enoyl-CoA_hyd/isom_CS"/>
</dbReference>
<evidence type="ECO:0000256" key="24">
    <source>
        <dbReference type="ARBA" id="ARBA00036370"/>
    </source>
</evidence>
<comment type="catalytic activity">
    <reaction evidence="20">
        <text>a (3E)-enoyl-CoA = a 4-saturated (2E)-enoyl-CoA</text>
        <dbReference type="Rhea" id="RHEA:45228"/>
        <dbReference type="ChEBI" id="CHEBI:58521"/>
        <dbReference type="ChEBI" id="CHEBI:85097"/>
        <dbReference type="EC" id="5.3.3.8"/>
    </reaction>
    <physiologicalReaction direction="left-to-right" evidence="20">
        <dbReference type="Rhea" id="RHEA:45229"/>
    </physiologicalReaction>
</comment>
<name>A0ABR0ZJJ5_HUSHU</name>
<evidence type="ECO:0000256" key="14">
    <source>
        <dbReference type="ARBA" id="ARBA00023235"/>
    </source>
</evidence>
<comment type="catalytic activity">
    <reaction evidence="27">
        <text>(3E)-decenoyl-CoA = (2E)-decenoyl-CoA</text>
        <dbReference type="Rhea" id="RHEA:45752"/>
        <dbReference type="ChEBI" id="CHEBI:61406"/>
        <dbReference type="ChEBI" id="CHEBI:84793"/>
    </reaction>
    <physiologicalReaction direction="left-to-right" evidence="27">
        <dbReference type="Rhea" id="RHEA:45753"/>
    </physiologicalReaction>
</comment>
<protein>
    <recommendedName>
        <fullName evidence="30">Peroxisomal bifunctional enzyme</fullName>
        <ecNumber evidence="8">1.1.1.35</ecNumber>
        <ecNumber evidence="7">4.2.1.17</ecNumber>
        <ecNumber evidence="6">5.3.3.8</ecNumber>
    </recommendedName>
    <alternativeName>
        <fullName evidence="31">Multifunctional enzyme 1</fullName>
    </alternativeName>
</protein>
<evidence type="ECO:0000259" key="38">
    <source>
        <dbReference type="Pfam" id="PF02737"/>
    </source>
</evidence>
<dbReference type="Pfam" id="PF02737">
    <property type="entry name" value="3HCDH_N"/>
    <property type="match status" value="1"/>
</dbReference>
<evidence type="ECO:0000256" key="31">
    <source>
        <dbReference type="ARBA" id="ARBA00042031"/>
    </source>
</evidence>
<comment type="subcellular location">
    <subcellularLocation>
        <location evidence="2">Peroxisome</location>
    </subcellularLocation>
</comment>
<evidence type="ECO:0000259" key="37">
    <source>
        <dbReference type="Pfam" id="PF00725"/>
    </source>
</evidence>
<keyword evidence="40" id="KW-1185">Reference proteome</keyword>
<evidence type="ECO:0000256" key="13">
    <source>
        <dbReference type="ARBA" id="ARBA00023140"/>
    </source>
</evidence>
<dbReference type="InterPro" id="IPR006108">
    <property type="entry name" value="3HC_DH_C"/>
</dbReference>
<evidence type="ECO:0000256" key="28">
    <source>
        <dbReference type="ARBA" id="ARBA00036989"/>
    </source>
</evidence>
<evidence type="ECO:0000256" key="9">
    <source>
        <dbReference type="ARBA" id="ARBA00022832"/>
    </source>
</evidence>
<keyword evidence="11" id="KW-0520">NAD</keyword>
<keyword evidence="14" id="KW-0413">Isomerase</keyword>
<evidence type="ECO:0000256" key="5">
    <source>
        <dbReference type="ARBA" id="ARBA00011245"/>
    </source>
</evidence>
<comment type="caution">
    <text evidence="39">The sequence shown here is derived from an EMBL/GenBank/DDBJ whole genome shotgun (WGS) entry which is preliminary data.</text>
</comment>
<dbReference type="SUPFAM" id="SSF51735">
    <property type="entry name" value="NAD(P)-binding Rossmann-fold domains"/>
    <property type="match status" value="1"/>
</dbReference>
<dbReference type="EC" id="1.1.1.35" evidence="8"/>
<dbReference type="InterPro" id="IPR001753">
    <property type="entry name" value="Enoyl-CoA_hydra/iso"/>
</dbReference>
<evidence type="ECO:0000256" key="33">
    <source>
        <dbReference type="ARBA" id="ARBA00048361"/>
    </source>
</evidence>
<comment type="catalytic activity">
    <reaction evidence="21">
        <text>a (3Z)-enoyl-CoA = a 4-saturated (2E)-enoyl-CoA</text>
        <dbReference type="Rhea" id="RHEA:45900"/>
        <dbReference type="ChEBI" id="CHEBI:85097"/>
        <dbReference type="ChEBI" id="CHEBI:85489"/>
        <dbReference type="EC" id="5.3.3.8"/>
    </reaction>
    <physiologicalReaction direction="left-to-right" evidence="21">
        <dbReference type="Rhea" id="RHEA:45901"/>
    </physiologicalReaction>
</comment>
<comment type="catalytic activity">
    <reaction evidence="28">
        <text>(2E)-hexadecenedioyl-CoA + H2O = (3S)-hydroxyhexadecanedioyl-CoA</text>
        <dbReference type="Rhea" id="RHEA:40259"/>
        <dbReference type="ChEBI" id="CHEBI:15377"/>
        <dbReference type="ChEBI" id="CHEBI:77075"/>
        <dbReference type="ChEBI" id="CHEBI:77080"/>
    </reaction>
    <physiologicalReaction direction="left-to-right" evidence="28">
        <dbReference type="Rhea" id="RHEA:40260"/>
    </physiologicalReaction>
</comment>
<comment type="catalytic activity">
    <reaction evidence="32">
        <text>(3S)-hydroxyhexadecanoyl-CoA + NAD(+) = 3-oxohexadecanoyl-CoA + NADH + H(+)</text>
        <dbReference type="Rhea" id="RHEA:31159"/>
        <dbReference type="ChEBI" id="CHEBI:15378"/>
        <dbReference type="ChEBI" id="CHEBI:57349"/>
        <dbReference type="ChEBI" id="CHEBI:57540"/>
        <dbReference type="ChEBI" id="CHEBI:57945"/>
        <dbReference type="ChEBI" id="CHEBI:62613"/>
    </reaction>
    <physiologicalReaction direction="left-to-right" evidence="32">
        <dbReference type="Rhea" id="RHEA:31160"/>
    </physiologicalReaction>
</comment>
<keyword evidence="16" id="KW-0511">Multifunctional enzyme</keyword>
<evidence type="ECO:0000256" key="8">
    <source>
        <dbReference type="ARBA" id="ARBA00013000"/>
    </source>
</evidence>
<dbReference type="EC" id="4.2.1.17" evidence="7"/>
<comment type="catalytic activity">
    <reaction evidence="33">
        <text>(3S)-hydroxydecanoyl-CoA + NAD(+) = 3-oxodecanoyl-CoA + NADH + H(+)</text>
        <dbReference type="Rhea" id="RHEA:31187"/>
        <dbReference type="ChEBI" id="CHEBI:15378"/>
        <dbReference type="ChEBI" id="CHEBI:57540"/>
        <dbReference type="ChEBI" id="CHEBI:57945"/>
        <dbReference type="ChEBI" id="CHEBI:62548"/>
        <dbReference type="ChEBI" id="CHEBI:62616"/>
    </reaction>
    <physiologicalReaction direction="left-to-right" evidence="33">
        <dbReference type="Rhea" id="RHEA:31188"/>
    </physiologicalReaction>
</comment>
<dbReference type="Proteomes" id="UP001369086">
    <property type="component" value="Unassembled WGS sequence"/>
</dbReference>
<dbReference type="Gene3D" id="1.10.1040.50">
    <property type="match status" value="1"/>
</dbReference>
<evidence type="ECO:0000256" key="2">
    <source>
        <dbReference type="ARBA" id="ARBA00004275"/>
    </source>
</evidence>
<dbReference type="PANTHER" id="PTHR23309:SF49">
    <property type="entry name" value="PEROXISOMAL BIFUNCTIONAL ENZYME"/>
    <property type="match status" value="1"/>
</dbReference>
<dbReference type="EC" id="5.3.3.8" evidence="6"/>
<dbReference type="Pfam" id="PF00378">
    <property type="entry name" value="ECH_1"/>
    <property type="match status" value="1"/>
</dbReference>
<dbReference type="InterPro" id="IPR008927">
    <property type="entry name" value="6-PGluconate_DH-like_C_sf"/>
</dbReference>
<keyword evidence="9" id="KW-0276">Fatty acid metabolism</keyword>
<comment type="similarity">
    <text evidence="4">In the N-terminal section; belongs to the enoyl-CoA hydratase/isomerase family.</text>
</comment>
<evidence type="ECO:0000256" key="22">
    <source>
        <dbReference type="ARBA" id="ARBA00036336"/>
    </source>
</evidence>
<sequence>MALYRRIPGAIAVITLTNPPVNALSCTVREAIYETVKRATADQEVKAIVLCGANGKFCGGADIKEFSREMRGPPLVPMIDMIEESEKPVVAVIEGVAFGGGLELALGCHYRIAHSGAQVGLTEVTLGLLPAAGGTQRLPRLIGVPAALDIITTGRHVSAQEAVRLGIVDKVTDSSAMEEAIEFAKTVAGEPMGPRRLSLWTAACPEDLDSLLEGALVRIRQRSRGALAPVACVQAVRAAASLPFAQGMKKEQELMAYLFTSGQARAMQYCFFTQRAAARWTTPSGASWENTKARPVRQAAVIGLGTMGKGIAVSLSRAGIPVIAVETEQKRLKAGRKAVNSMLTRESQKRGLAEAHLGSISFTLDLRKLRDTDLVIEAVFEDMALKKQIFSKLSSVCRPDALLCTNTSGLNIDEIASAASRPELVVGTHFFAPAHVMKLLEVVCGPRTSPVAVATAMQLAKRLEKIGVVVGNCSGFVGNRMMRPYTEQAYYLLEEGARPEEVDLVLEEFGFAMGIFRVMDLSGLDVGWRSRKELGLTGPKLPPGTEARSRGGKRYSPLPDILCESGRLGQKTGRGWYLYEKERVATPDPWLQSFLEDYRSRFGIQSRRVGQDEILERCLYSLINEGFRILQEGIAASPEDIDVIYVSGYGWPRHRGGPMFYAWMVGLPKVLDKLEHYHRTHPDIPNLAPSSMLRKLVARGSPPVHQWRALIQQHSSQL</sequence>
<evidence type="ECO:0000256" key="20">
    <source>
        <dbReference type="ARBA" id="ARBA00035949"/>
    </source>
</evidence>
<evidence type="ECO:0000256" key="18">
    <source>
        <dbReference type="ARBA" id="ARBA00035863"/>
    </source>
</evidence>
<evidence type="ECO:0000256" key="4">
    <source>
        <dbReference type="ARBA" id="ARBA00008750"/>
    </source>
</evidence>
<dbReference type="InterPro" id="IPR029045">
    <property type="entry name" value="ClpP/crotonase-like_dom_sf"/>
</dbReference>
<gene>
    <name evidence="39" type="ORF">HHUSO_G12846</name>
</gene>
<dbReference type="EMBL" id="JAHFZB010000010">
    <property type="protein sequence ID" value="KAK6484954.1"/>
    <property type="molecule type" value="Genomic_DNA"/>
</dbReference>
<dbReference type="Gene3D" id="3.90.226.10">
    <property type="entry name" value="2-enoyl-CoA Hydratase, Chain A, domain 1"/>
    <property type="match status" value="1"/>
</dbReference>
<dbReference type="SUPFAM" id="SSF52096">
    <property type="entry name" value="ClpP/crotonase"/>
    <property type="match status" value="1"/>
</dbReference>
<dbReference type="SUPFAM" id="SSF48179">
    <property type="entry name" value="6-phosphogluconate dehydrogenase C-terminal domain-like"/>
    <property type="match status" value="2"/>
</dbReference>
<comment type="catalytic activity">
    <reaction evidence="1">
        <text>(3S)-hydroxyhexadecanoyl-CoA = (2E)-hexadecenoyl-CoA + H2O</text>
        <dbReference type="Rhea" id="RHEA:31163"/>
        <dbReference type="ChEBI" id="CHEBI:15377"/>
        <dbReference type="ChEBI" id="CHEBI:61526"/>
        <dbReference type="ChEBI" id="CHEBI:62613"/>
    </reaction>
    <physiologicalReaction direction="right-to-left" evidence="1">
        <dbReference type="Rhea" id="RHEA:31165"/>
    </physiologicalReaction>
</comment>
<evidence type="ECO:0000256" key="12">
    <source>
        <dbReference type="ARBA" id="ARBA00023098"/>
    </source>
</evidence>
<comment type="subunit">
    <text evidence="5">Monomer.</text>
</comment>
<evidence type="ECO:0000256" key="36">
    <source>
        <dbReference type="RuleBase" id="RU003707"/>
    </source>
</evidence>
<accession>A0ABR0ZJJ5</accession>
<feature type="domain" description="3-hydroxyacyl-CoA dehydrogenase NAD binding" evidence="38">
    <location>
        <begin position="299"/>
        <end position="472"/>
    </location>
</feature>
<proteinExistence type="inferred from homology"/>
<evidence type="ECO:0000313" key="39">
    <source>
        <dbReference type="EMBL" id="KAK6484954.1"/>
    </source>
</evidence>
<reference evidence="39 40" key="1">
    <citation type="submission" date="2021-05" db="EMBL/GenBank/DDBJ databases">
        <authorList>
            <person name="Zahm M."/>
            <person name="Klopp C."/>
            <person name="Cabau C."/>
            <person name="Kuhl H."/>
            <person name="Suciu R."/>
            <person name="Ciorpac M."/>
            <person name="Holostenco D."/>
            <person name="Gessner J."/>
            <person name="Wuertz S."/>
            <person name="Hohne C."/>
            <person name="Stock M."/>
            <person name="Gislard M."/>
            <person name="Lluch J."/>
            <person name="Milhes M."/>
            <person name="Lampietro C."/>
            <person name="Lopez Roques C."/>
            <person name="Donnadieu C."/>
            <person name="Du K."/>
            <person name="Schartl M."/>
            <person name="Guiguen Y."/>
        </authorList>
    </citation>
    <scope>NUCLEOTIDE SEQUENCE [LARGE SCALE GENOMIC DNA]</scope>
    <source>
        <strain evidence="39">Hh-F2</strain>
        <tissue evidence="39">Blood</tissue>
    </source>
</reference>
<dbReference type="InterPro" id="IPR006180">
    <property type="entry name" value="3-OHacyl-CoA_DH_CS"/>
</dbReference>
<comment type="catalytic activity">
    <reaction evidence="17">
        <text>(3S)-hydroxydecanoyl-CoA = (2E)-decenoyl-CoA + H2O</text>
        <dbReference type="Rhea" id="RHEA:31191"/>
        <dbReference type="ChEBI" id="CHEBI:15377"/>
        <dbReference type="ChEBI" id="CHEBI:61406"/>
        <dbReference type="ChEBI" id="CHEBI:62616"/>
    </reaction>
    <physiologicalReaction direction="right-to-left" evidence="17">
        <dbReference type="Rhea" id="RHEA:31193"/>
    </physiologicalReaction>
</comment>
<comment type="catalytic activity">
    <reaction evidence="26">
        <text>(3E,5Z)-tetradecadienoyl-CoA = (2E,5Z)-tetradecadienoyl-CoA</text>
        <dbReference type="Rhea" id="RHEA:47464"/>
        <dbReference type="ChEBI" id="CHEBI:71586"/>
        <dbReference type="ChEBI" id="CHEBI:87701"/>
    </reaction>
    <physiologicalReaction direction="right-to-left" evidence="26">
        <dbReference type="Rhea" id="RHEA:47466"/>
    </physiologicalReaction>
</comment>
<dbReference type="Gene3D" id="3.40.50.720">
    <property type="entry name" value="NAD(P)-binding Rossmann-like Domain"/>
    <property type="match status" value="1"/>
</dbReference>
<evidence type="ECO:0000256" key="34">
    <source>
        <dbReference type="ARBA" id="ARBA00048911"/>
    </source>
</evidence>
<evidence type="ECO:0000256" key="11">
    <source>
        <dbReference type="ARBA" id="ARBA00023027"/>
    </source>
</evidence>
<comment type="catalytic activity">
    <reaction evidence="34">
        <text>a (3S)-3-hydroxyacyl-CoA + NAD(+) = a 3-oxoacyl-CoA + NADH + H(+)</text>
        <dbReference type="Rhea" id="RHEA:22432"/>
        <dbReference type="ChEBI" id="CHEBI:15378"/>
        <dbReference type="ChEBI" id="CHEBI:57318"/>
        <dbReference type="ChEBI" id="CHEBI:57540"/>
        <dbReference type="ChEBI" id="CHEBI:57945"/>
        <dbReference type="ChEBI" id="CHEBI:90726"/>
        <dbReference type="EC" id="1.1.1.35"/>
    </reaction>
    <physiologicalReaction direction="left-to-right" evidence="34">
        <dbReference type="Rhea" id="RHEA:22433"/>
    </physiologicalReaction>
</comment>
<comment type="catalytic activity">
    <reaction evidence="24">
        <text>(3S)-hydroxyhexanoyl-CoA = (2E)-hexenoyl-CoA + H2O</text>
        <dbReference type="Rhea" id="RHEA:30547"/>
        <dbReference type="ChEBI" id="CHEBI:15377"/>
        <dbReference type="ChEBI" id="CHEBI:62075"/>
        <dbReference type="ChEBI" id="CHEBI:62077"/>
    </reaction>
    <physiologicalReaction direction="right-to-left" evidence="24">
        <dbReference type="Rhea" id="RHEA:30549"/>
    </physiologicalReaction>
</comment>
<comment type="catalytic activity">
    <reaction evidence="22">
        <text>(3Z)-hexenoyl-CoA = (2E)-hexenoyl-CoA</text>
        <dbReference type="Rhea" id="RHEA:45748"/>
        <dbReference type="ChEBI" id="CHEBI:62077"/>
        <dbReference type="ChEBI" id="CHEBI:85415"/>
    </reaction>
    <physiologicalReaction direction="left-to-right" evidence="22">
        <dbReference type="Rhea" id="RHEA:45749"/>
    </physiologicalReaction>
</comment>
<evidence type="ECO:0000256" key="30">
    <source>
        <dbReference type="ARBA" id="ARBA00039632"/>
    </source>
</evidence>
<comment type="catalytic activity">
    <reaction evidence="18">
        <text>(3E,5Z)-octadienoyl-CoA = (2E,5Z)-octadienoyl-CoA</text>
        <dbReference type="Rhea" id="RHEA:49932"/>
        <dbReference type="ChEBI" id="CHEBI:85108"/>
        <dbReference type="ChEBI" id="CHEBI:131990"/>
    </reaction>
    <physiologicalReaction direction="right-to-left" evidence="18">
        <dbReference type="Rhea" id="RHEA:49934"/>
    </physiologicalReaction>
</comment>
<evidence type="ECO:0000256" key="21">
    <source>
        <dbReference type="ARBA" id="ARBA00035959"/>
    </source>
</evidence>
<evidence type="ECO:0000256" key="35">
    <source>
        <dbReference type="ARBA" id="ARBA00049448"/>
    </source>
</evidence>
<dbReference type="CDD" id="cd06558">
    <property type="entry name" value="crotonase-like"/>
    <property type="match status" value="1"/>
</dbReference>
<evidence type="ECO:0000256" key="1">
    <source>
        <dbReference type="ARBA" id="ARBA00000469"/>
    </source>
</evidence>
<evidence type="ECO:0000313" key="40">
    <source>
        <dbReference type="Proteomes" id="UP001369086"/>
    </source>
</evidence>
<keyword evidence="15" id="KW-0456">Lyase</keyword>
<dbReference type="Pfam" id="PF00725">
    <property type="entry name" value="3HCDH"/>
    <property type="match status" value="2"/>
</dbReference>
<evidence type="ECO:0000256" key="16">
    <source>
        <dbReference type="ARBA" id="ARBA00023268"/>
    </source>
</evidence>
<evidence type="ECO:0000256" key="19">
    <source>
        <dbReference type="ARBA" id="ARBA00035909"/>
    </source>
</evidence>
<comment type="catalytic activity">
    <reaction evidence="35">
        <text>(3S)-hydroxyhexadecanedioyl-CoA + NAD(+) = 3-oxohexadecanedioyl-CoA + NADH + H(+)</text>
        <dbReference type="Rhea" id="RHEA:40267"/>
        <dbReference type="ChEBI" id="CHEBI:15378"/>
        <dbReference type="ChEBI" id="CHEBI:57540"/>
        <dbReference type="ChEBI" id="CHEBI:57945"/>
        <dbReference type="ChEBI" id="CHEBI:77080"/>
        <dbReference type="ChEBI" id="CHEBI:77081"/>
    </reaction>
    <physiologicalReaction direction="left-to-right" evidence="35">
        <dbReference type="Rhea" id="RHEA:40268"/>
    </physiologicalReaction>
</comment>
<evidence type="ECO:0000256" key="6">
    <source>
        <dbReference type="ARBA" id="ARBA00012064"/>
    </source>
</evidence>
<dbReference type="InterPro" id="IPR036291">
    <property type="entry name" value="NAD(P)-bd_dom_sf"/>
</dbReference>
<evidence type="ECO:0000256" key="15">
    <source>
        <dbReference type="ARBA" id="ARBA00023239"/>
    </source>
</evidence>
<dbReference type="PROSITE" id="PS00166">
    <property type="entry name" value="ENOYL_COA_HYDRATASE"/>
    <property type="match status" value="1"/>
</dbReference>
<evidence type="ECO:0000256" key="26">
    <source>
        <dbReference type="ARBA" id="ARBA00036570"/>
    </source>
</evidence>
<evidence type="ECO:0000256" key="32">
    <source>
        <dbReference type="ARBA" id="ARBA00047613"/>
    </source>
</evidence>
<comment type="catalytic activity">
    <reaction evidence="19">
        <text>a 4-saturated-(3S)-3-hydroxyacyl-CoA = a (3E)-enoyl-CoA + H2O</text>
        <dbReference type="Rhea" id="RHEA:20724"/>
        <dbReference type="ChEBI" id="CHEBI:15377"/>
        <dbReference type="ChEBI" id="CHEBI:58521"/>
        <dbReference type="ChEBI" id="CHEBI:137480"/>
        <dbReference type="EC" id="4.2.1.17"/>
    </reaction>
    <physiologicalReaction direction="left-to-right" evidence="19">
        <dbReference type="Rhea" id="RHEA:20725"/>
    </physiologicalReaction>
</comment>
<dbReference type="PROSITE" id="PS00067">
    <property type="entry name" value="3HCDH"/>
    <property type="match status" value="1"/>
</dbReference>
<comment type="similarity">
    <text evidence="29">In the C-terminal section; belongs to the 3-hydroxyacyl-CoA dehydrogenase family.</text>
</comment>
<organism evidence="39 40">
    <name type="scientific">Huso huso</name>
    <name type="common">Beluga</name>
    <name type="synonym">Acipenser huso</name>
    <dbReference type="NCBI Taxonomy" id="61971"/>
    <lineage>
        <taxon>Eukaryota</taxon>
        <taxon>Metazoa</taxon>
        <taxon>Chordata</taxon>
        <taxon>Craniata</taxon>
        <taxon>Vertebrata</taxon>
        <taxon>Euteleostomi</taxon>
        <taxon>Actinopterygii</taxon>
        <taxon>Chondrostei</taxon>
        <taxon>Acipenseriformes</taxon>
        <taxon>Acipenseridae</taxon>
        <taxon>Huso</taxon>
    </lineage>
</organism>
<evidence type="ECO:0000256" key="29">
    <source>
        <dbReference type="ARBA" id="ARBA00038365"/>
    </source>
</evidence>
<feature type="domain" description="3-hydroxyacyl-CoA dehydrogenase C-terminal" evidence="37">
    <location>
        <begin position="614"/>
        <end position="701"/>
    </location>
</feature>
<evidence type="ECO:0000256" key="3">
    <source>
        <dbReference type="ARBA" id="ARBA00005005"/>
    </source>
</evidence>
<comment type="similarity">
    <text evidence="36">Belongs to the enoyl-CoA hydratase/isomerase family.</text>
</comment>